<dbReference type="Proteomes" id="UP000708208">
    <property type="component" value="Unassembled WGS sequence"/>
</dbReference>
<dbReference type="EMBL" id="CAJVCH010126054">
    <property type="protein sequence ID" value="CAG7725723.1"/>
    <property type="molecule type" value="Genomic_DNA"/>
</dbReference>
<evidence type="ECO:0000313" key="3">
    <source>
        <dbReference type="Proteomes" id="UP000708208"/>
    </source>
</evidence>
<organism evidence="2 3">
    <name type="scientific">Allacma fusca</name>
    <dbReference type="NCBI Taxonomy" id="39272"/>
    <lineage>
        <taxon>Eukaryota</taxon>
        <taxon>Metazoa</taxon>
        <taxon>Ecdysozoa</taxon>
        <taxon>Arthropoda</taxon>
        <taxon>Hexapoda</taxon>
        <taxon>Collembola</taxon>
        <taxon>Symphypleona</taxon>
        <taxon>Sminthuridae</taxon>
        <taxon>Allacma</taxon>
    </lineage>
</organism>
<evidence type="ECO:0000256" key="1">
    <source>
        <dbReference type="SAM" id="MobiDB-lite"/>
    </source>
</evidence>
<comment type="caution">
    <text evidence="2">The sequence shown here is derived from an EMBL/GenBank/DDBJ whole genome shotgun (WGS) entry which is preliminary data.</text>
</comment>
<proteinExistence type="predicted"/>
<keyword evidence="3" id="KW-1185">Reference proteome</keyword>
<sequence length="139" mass="15275">MNAENCENEKLSDEARPKTLSAPLLDLGLFEAPNHRGSISANSTTSSIPELPCPAYIMPDNNLSGCQLDFRQIPNPASNWTSEEQDNNSVLDKNTAGCQLELQQLTNIARGSKLDANDYTEQQPTMHTGARKSVNPIRF</sequence>
<evidence type="ECO:0000313" key="2">
    <source>
        <dbReference type="EMBL" id="CAG7725723.1"/>
    </source>
</evidence>
<protein>
    <submittedName>
        <fullName evidence="2">Uncharacterized protein</fullName>
    </submittedName>
</protein>
<accession>A0A8J2JX48</accession>
<reference evidence="2" key="1">
    <citation type="submission" date="2021-06" db="EMBL/GenBank/DDBJ databases">
        <authorList>
            <person name="Hodson N. C."/>
            <person name="Mongue J. A."/>
            <person name="Jaron S. K."/>
        </authorList>
    </citation>
    <scope>NUCLEOTIDE SEQUENCE</scope>
</reference>
<gene>
    <name evidence="2" type="ORF">AFUS01_LOCUS14670</name>
</gene>
<dbReference type="AlphaFoldDB" id="A0A8J2JX48"/>
<name>A0A8J2JX48_9HEXA</name>
<feature type="region of interest" description="Disordered" evidence="1">
    <location>
        <begin position="118"/>
        <end position="139"/>
    </location>
</feature>